<keyword evidence="1 3" id="KW-0540">Nuclease</keyword>
<reference evidence="4" key="1">
    <citation type="submission" date="2023-10" db="EMBL/GenBank/DDBJ databases">
        <title>Genome analysis and identification of Salinococcus sp. Bachu38 nov., a PGPR from the rhizosphere of Tamarix.</title>
        <authorList>
            <person name="Liang Z."/>
            <person name="Zhang X."/>
            <person name="Jia J."/>
            <person name="Chen X."/>
            <person name="Wang Y."/>
            <person name="Wang Q."/>
            <person name="Wang R."/>
        </authorList>
    </citation>
    <scope>NUCLEOTIDE SEQUENCE [LARGE SCALE GENOMIC DNA]</scope>
    <source>
        <strain evidence="4">Bachu38</strain>
    </source>
</reference>
<evidence type="ECO:0000313" key="4">
    <source>
        <dbReference type="Proteomes" id="UP001455384"/>
    </source>
</evidence>
<dbReference type="CDD" id="cd06127">
    <property type="entry name" value="DEDDh"/>
    <property type="match status" value="1"/>
</dbReference>
<dbReference type="PANTHER" id="PTHR30231:SF41">
    <property type="entry name" value="DNA POLYMERASE III SUBUNIT EPSILON"/>
    <property type="match status" value="1"/>
</dbReference>
<dbReference type="RefSeq" id="WP_342387203.1">
    <property type="nucleotide sequence ID" value="NZ_CP138333.2"/>
</dbReference>
<dbReference type="GO" id="GO:0004527">
    <property type="term" value="F:exonuclease activity"/>
    <property type="evidence" value="ECO:0007669"/>
    <property type="project" value="UniProtKB-KW"/>
</dbReference>
<keyword evidence="4" id="KW-1185">Reference proteome</keyword>
<keyword evidence="1 3" id="KW-0378">Hydrolase</keyword>
<accession>A0ABZ3CHM6</accession>
<name>A0ABZ3CHM6_9STAP</name>
<organism evidence="3 4">
    <name type="scientific">Salinicoccus bachuensis</name>
    <dbReference type="NCBI Taxonomy" id="3136731"/>
    <lineage>
        <taxon>Bacteria</taxon>
        <taxon>Bacillati</taxon>
        <taxon>Bacillota</taxon>
        <taxon>Bacilli</taxon>
        <taxon>Bacillales</taxon>
        <taxon>Staphylococcaceae</taxon>
        <taxon>Salinicoccus</taxon>
    </lineage>
</organism>
<gene>
    <name evidence="3" type="ORF">RQP18_07935</name>
</gene>
<evidence type="ECO:0000259" key="2">
    <source>
        <dbReference type="SMART" id="SM00479"/>
    </source>
</evidence>
<dbReference type="Pfam" id="PF00929">
    <property type="entry name" value="RNase_T"/>
    <property type="match status" value="1"/>
</dbReference>
<dbReference type="PANTHER" id="PTHR30231">
    <property type="entry name" value="DNA POLYMERASE III SUBUNIT EPSILON"/>
    <property type="match status" value="1"/>
</dbReference>
<protein>
    <submittedName>
        <fullName evidence="3">3'-5' exonuclease</fullName>
    </submittedName>
</protein>
<dbReference type="EMBL" id="CP138333">
    <property type="protein sequence ID" value="WZX28619.1"/>
    <property type="molecule type" value="Genomic_DNA"/>
</dbReference>
<dbReference type="NCBIfam" id="TIGR00573">
    <property type="entry name" value="dnaq"/>
    <property type="match status" value="1"/>
</dbReference>
<sequence length="217" mass="25080">MEYDQHTSRCKMEVIHIFIQEERNLWLNKKYTAAPRKYDYLKVGKLTDTFVVLDFETTGFRPLENEIIQYGLVEYENGRVVNEKSQYIKPDFGIPRKITSITGISDSTVRNSPGIEEVIEELYCSLKDKTIVAHNAAFDMKFLLQNLAEANIEHGRFGVIDTLSFARRYIRNVPNHKLPTLKKVFDLDSGHSHDALNDCRATGKLALLLYEKSLKEF</sequence>
<evidence type="ECO:0000256" key="1">
    <source>
        <dbReference type="ARBA" id="ARBA00022839"/>
    </source>
</evidence>
<dbReference type="InterPro" id="IPR013520">
    <property type="entry name" value="Ribonucl_H"/>
</dbReference>
<dbReference type="SMART" id="SM00479">
    <property type="entry name" value="EXOIII"/>
    <property type="match status" value="1"/>
</dbReference>
<proteinExistence type="predicted"/>
<evidence type="ECO:0000313" key="3">
    <source>
        <dbReference type="EMBL" id="WZX28619.1"/>
    </source>
</evidence>
<dbReference type="Gene3D" id="3.30.420.10">
    <property type="entry name" value="Ribonuclease H-like superfamily/Ribonuclease H"/>
    <property type="match status" value="1"/>
</dbReference>
<dbReference type="InterPro" id="IPR036397">
    <property type="entry name" value="RNaseH_sf"/>
</dbReference>
<dbReference type="InterPro" id="IPR006054">
    <property type="entry name" value="DnaQ"/>
</dbReference>
<dbReference type="Proteomes" id="UP001455384">
    <property type="component" value="Chromosome"/>
</dbReference>
<feature type="domain" description="Exonuclease" evidence="2">
    <location>
        <begin position="49"/>
        <end position="215"/>
    </location>
</feature>
<dbReference type="InterPro" id="IPR012337">
    <property type="entry name" value="RNaseH-like_sf"/>
</dbReference>
<keyword evidence="1 3" id="KW-0269">Exonuclease</keyword>
<dbReference type="SUPFAM" id="SSF53098">
    <property type="entry name" value="Ribonuclease H-like"/>
    <property type="match status" value="1"/>
</dbReference>